<dbReference type="Gene3D" id="1.10.10.10">
    <property type="entry name" value="Winged helix-like DNA-binding domain superfamily/Winged helix DNA-binding domain"/>
    <property type="match status" value="1"/>
</dbReference>
<protein>
    <submittedName>
        <fullName evidence="2">PadR family transcriptional regulator</fullName>
    </submittedName>
</protein>
<dbReference type="AlphaFoldDB" id="A0A329QXL2"/>
<dbReference type="PANTHER" id="PTHR33169">
    <property type="entry name" value="PADR-FAMILY TRANSCRIPTIONAL REGULATOR"/>
    <property type="match status" value="1"/>
</dbReference>
<dbReference type="InterPro" id="IPR005149">
    <property type="entry name" value="Tscrpt_reg_PadR_N"/>
</dbReference>
<dbReference type="Pfam" id="PF03551">
    <property type="entry name" value="PadR"/>
    <property type="match status" value="1"/>
</dbReference>
<comment type="caution">
    <text evidence="2">The sequence shown here is derived from an EMBL/GenBank/DDBJ whole genome shotgun (WGS) entry which is preliminary data.</text>
</comment>
<evidence type="ECO:0000259" key="1">
    <source>
        <dbReference type="Pfam" id="PF03551"/>
    </source>
</evidence>
<sequence>MSLKFELLGLIRDRASHGYEVKTRYDELLDPTRLVQAPQVYSTLKRLERDGLVRVAQVDQESGPERRTFEITGEGERELDEWLWGPVEPEPRLHTVLYTKVVLALLAGRSVEQMLDVQREAHLGRMRELTGLRQSGDTARAVLAEYALFHLEADLRWLEFTAARVDDIQVELNRHVNSARRLS</sequence>
<dbReference type="Proteomes" id="UP000250462">
    <property type="component" value="Unassembled WGS sequence"/>
</dbReference>
<dbReference type="InterPro" id="IPR052509">
    <property type="entry name" value="Metal_resp_DNA-bind_regulator"/>
</dbReference>
<keyword evidence="3" id="KW-1185">Reference proteome</keyword>
<dbReference type="EMBL" id="QMIG01000006">
    <property type="protein sequence ID" value="RAW15378.1"/>
    <property type="molecule type" value="Genomic_DNA"/>
</dbReference>
<evidence type="ECO:0000313" key="3">
    <source>
        <dbReference type="Proteomes" id="UP000250462"/>
    </source>
</evidence>
<dbReference type="OrthoDB" id="3186544at2"/>
<gene>
    <name evidence="2" type="ORF">DPM12_08990</name>
</gene>
<dbReference type="SUPFAM" id="SSF46785">
    <property type="entry name" value="Winged helix' DNA-binding domain"/>
    <property type="match status" value="1"/>
</dbReference>
<dbReference type="InterPro" id="IPR036390">
    <property type="entry name" value="WH_DNA-bd_sf"/>
</dbReference>
<proteinExistence type="predicted"/>
<dbReference type="RefSeq" id="WP_112257981.1">
    <property type="nucleotide sequence ID" value="NZ_QMIG01000006.1"/>
</dbReference>
<name>A0A329QXL2_9ACTN</name>
<organism evidence="2 3">
    <name type="scientific">Phytoactinopolyspora halophila</name>
    <dbReference type="NCBI Taxonomy" id="1981511"/>
    <lineage>
        <taxon>Bacteria</taxon>
        <taxon>Bacillati</taxon>
        <taxon>Actinomycetota</taxon>
        <taxon>Actinomycetes</taxon>
        <taxon>Jiangellales</taxon>
        <taxon>Jiangellaceae</taxon>
        <taxon>Phytoactinopolyspora</taxon>
    </lineage>
</organism>
<reference evidence="2 3" key="1">
    <citation type="submission" date="2018-06" db="EMBL/GenBank/DDBJ databases">
        <title>Phytoactinopolyspora halophila sp. nov., a novel halophilic actinomycete isolated from a saline soil in China.</title>
        <authorList>
            <person name="Tang S.-K."/>
        </authorList>
    </citation>
    <scope>NUCLEOTIDE SEQUENCE [LARGE SCALE GENOMIC DNA]</scope>
    <source>
        <strain evidence="2 3">YIM 96934</strain>
    </source>
</reference>
<dbReference type="InterPro" id="IPR036388">
    <property type="entry name" value="WH-like_DNA-bd_sf"/>
</dbReference>
<dbReference type="PANTHER" id="PTHR33169:SF14">
    <property type="entry name" value="TRANSCRIPTIONAL REGULATOR RV3488"/>
    <property type="match status" value="1"/>
</dbReference>
<evidence type="ECO:0000313" key="2">
    <source>
        <dbReference type="EMBL" id="RAW15378.1"/>
    </source>
</evidence>
<feature type="domain" description="Transcription regulator PadR N-terminal" evidence="1">
    <location>
        <begin position="7"/>
        <end position="81"/>
    </location>
</feature>
<accession>A0A329QXL2</accession>